<keyword evidence="3" id="KW-1185">Reference proteome</keyword>
<dbReference type="EMBL" id="CM035407">
    <property type="protein sequence ID" value="KAH7444983.1"/>
    <property type="molecule type" value="Genomic_DNA"/>
</dbReference>
<feature type="compositionally biased region" description="Basic and acidic residues" evidence="1">
    <location>
        <begin position="12"/>
        <end position="27"/>
    </location>
</feature>
<gene>
    <name evidence="2" type="ORF">KP509_02G100700</name>
</gene>
<comment type="caution">
    <text evidence="2">The sequence shown here is derived from an EMBL/GenBank/DDBJ whole genome shotgun (WGS) entry which is preliminary data.</text>
</comment>
<dbReference type="Proteomes" id="UP000825935">
    <property type="component" value="Chromosome 2"/>
</dbReference>
<proteinExistence type="predicted"/>
<evidence type="ECO:0000256" key="1">
    <source>
        <dbReference type="SAM" id="MobiDB-lite"/>
    </source>
</evidence>
<accession>A0A8T2VH48</accession>
<organism evidence="2 3">
    <name type="scientific">Ceratopteris richardii</name>
    <name type="common">Triangle waterfern</name>
    <dbReference type="NCBI Taxonomy" id="49495"/>
    <lineage>
        <taxon>Eukaryota</taxon>
        <taxon>Viridiplantae</taxon>
        <taxon>Streptophyta</taxon>
        <taxon>Embryophyta</taxon>
        <taxon>Tracheophyta</taxon>
        <taxon>Polypodiopsida</taxon>
        <taxon>Polypodiidae</taxon>
        <taxon>Polypodiales</taxon>
        <taxon>Pteridineae</taxon>
        <taxon>Pteridaceae</taxon>
        <taxon>Parkerioideae</taxon>
        <taxon>Ceratopteris</taxon>
    </lineage>
</organism>
<dbReference type="EMBL" id="CM035407">
    <property type="protein sequence ID" value="KAH7444982.1"/>
    <property type="molecule type" value="Genomic_DNA"/>
</dbReference>
<dbReference type="PANTHER" id="PTHR34808:SF2">
    <property type="entry name" value="EXPRESSED PROTEIN"/>
    <property type="match status" value="1"/>
</dbReference>
<feature type="region of interest" description="Disordered" evidence="1">
    <location>
        <begin position="1"/>
        <end position="27"/>
    </location>
</feature>
<dbReference type="OrthoDB" id="603047at2759"/>
<dbReference type="PANTHER" id="PTHR34808">
    <property type="entry name" value="EXPRESSED PROTEIN"/>
    <property type="match status" value="1"/>
</dbReference>
<sequence length="97" mass="10601">MSVAQKSPCEPAQRKSSIETEPRTLHEDQISEAQDAAINVIQTKGSVEAMEIFTTPTGEVQSLIIKENEDGVEDMKGLLDNMSEQPAPPYKIPSAPF</sequence>
<protein>
    <submittedName>
        <fullName evidence="2">Uncharacterized protein</fullName>
    </submittedName>
</protein>
<name>A0A8T2VH48_CERRI</name>
<evidence type="ECO:0000313" key="2">
    <source>
        <dbReference type="EMBL" id="KAH7444983.1"/>
    </source>
</evidence>
<dbReference type="AlphaFoldDB" id="A0A8T2VH48"/>
<evidence type="ECO:0000313" key="3">
    <source>
        <dbReference type="Proteomes" id="UP000825935"/>
    </source>
</evidence>
<reference evidence="2" key="1">
    <citation type="submission" date="2021-08" db="EMBL/GenBank/DDBJ databases">
        <title>WGS assembly of Ceratopteris richardii.</title>
        <authorList>
            <person name="Marchant D.B."/>
            <person name="Chen G."/>
            <person name="Jenkins J."/>
            <person name="Shu S."/>
            <person name="Leebens-Mack J."/>
            <person name="Grimwood J."/>
            <person name="Schmutz J."/>
            <person name="Soltis P."/>
            <person name="Soltis D."/>
            <person name="Chen Z.-H."/>
        </authorList>
    </citation>
    <scope>NUCLEOTIDE SEQUENCE</scope>
    <source>
        <strain evidence="2">Whitten #5841</strain>
        <tissue evidence="2">Leaf</tissue>
    </source>
</reference>